<evidence type="ECO:0000313" key="2">
    <source>
        <dbReference type="Proteomes" id="UP000250085"/>
    </source>
</evidence>
<reference evidence="1 2" key="1">
    <citation type="submission" date="2016-04" db="EMBL/GenBank/DDBJ databases">
        <title>Complete genome sequence of Thermococcus radiotolerans type strain EJ2.</title>
        <authorList>
            <person name="Oger P.M."/>
        </authorList>
    </citation>
    <scope>NUCLEOTIDE SEQUENCE [LARGE SCALE GENOMIC DNA]</scope>
    <source>
        <strain evidence="1 2">EJ2</strain>
    </source>
</reference>
<dbReference type="OrthoDB" id="85476at2157"/>
<dbReference type="KEGG" id="trl:A3L10_09975"/>
<dbReference type="AlphaFoldDB" id="A0A2Z2NCC2"/>
<proteinExistence type="predicted"/>
<dbReference type="InterPro" id="IPR009482">
    <property type="entry name" value="DUF1102"/>
</dbReference>
<accession>A0A2Z2NCC2</accession>
<dbReference type="Pfam" id="PF06510">
    <property type="entry name" value="DUF1102"/>
    <property type="match status" value="2"/>
</dbReference>
<dbReference type="Proteomes" id="UP000250085">
    <property type="component" value="Chromosome"/>
</dbReference>
<gene>
    <name evidence="1" type="ORF">A3L10_09975</name>
</gene>
<keyword evidence="2" id="KW-1185">Reference proteome</keyword>
<evidence type="ECO:0008006" key="3">
    <source>
        <dbReference type="Google" id="ProtNLM"/>
    </source>
</evidence>
<dbReference type="EMBL" id="CP015106">
    <property type="protein sequence ID" value="ASJ15439.1"/>
    <property type="molecule type" value="Genomic_DNA"/>
</dbReference>
<evidence type="ECO:0000313" key="1">
    <source>
        <dbReference type="EMBL" id="ASJ15439.1"/>
    </source>
</evidence>
<name>A0A2Z2NCC2_9EURY</name>
<protein>
    <recommendedName>
        <fullName evidence="3">DUF1102 domain-containing protein</fullName>
    </recommendedName>
</protein>
<sequence length="217" mass="23738">MKKILALGMLGLMIAAAFALGTSATFRDYRSQRSVHIAVVPDDDELIDLTPVQPYAYINDGGQLVIDFSKNNPHWPGNPEYNKDWEKWWIWEDDQPVAPKGAGLSPQSRYNFDHVFNVSNHLWEQTPIVVRIISSDDGTVSFYDAEKGKMHDTSDYDTTPTSSDTALGDVCFLLEPGEALGVGMELAGNGLGSKDVTITIMAWPADNVPDDVSCGGG</sequence>
<organism evidence="1 2">
    <name type="scientific">Thermococcus radiotolerans</name>
    <dbReference type="NCBI Taxonomy" id="187880"/>
    <lineage>
        <taxon>Archaea</taxon>
        <taxon>Methanobacteriati</taxon>
        <taxon>Methanobacteriota</taxon>
        <taxon>Thermococci</taxon>
        <taxon>Thermococcales</taxon>
        <taxon>Thermococcaceae</taxon>
        <taxon>Thermococcus</taxon>
    </lineage>
</organism>